<feature type="domain" description="NfeD integral membrane" evidence="3">
    <location>
        <begin position="249"/>
        <end position="382"/>
    </location>
</feature>
<feature type="transmembrane region" description="Helical" evidence="1">
    <location>
        <begin position="269"/>
        <end position="287"/>
    </location>
</feature>
<evidence type="ECO:0000259" key="4">
    <source>
        <dbReference type="Pfam" id="PF25145"/>
    </source>
</evidence>
<proteinExistence type="predicted"/>
<keyword evidence="2" id="KW-0732">Signal</keyword>
<feature type="chain" id="PRO_5014737575" description="NfeD-like C-terminal domain-containing protein" evidence="2">
    <location>
        <begin position="24"/>
        <end position="478"/>
    </location>
</feature>
<dbReference type="InterPro" id="IPR056739">
    <property type="entry name" value="NfeD_membrane"/>
</dbReference>
<keyword evidence="1" id="KW-0812">Transmembrane</keyword>
<feature type="transmembrane region" description="Helical" evidence="1">
    <location>
        <begin position="299"/>
        <end position="316"/>
    </location>
</feature>
<dbReference type="Gene3D" id="2.40.50.140">
    <property type="entry name" value="Nucleic acid-binding proteins"/>
    <property type="match status" value="1"/>
</dbReference>
<comment type="caution">
    <text evidence="5">The sequence shown here is derived from an EMBL/GenBank/DDBJ whole genome shotgun (WGS) entry which is preliminary data.</text>
</comment>
<dbReference type="Pfam" id="PF25145">
    <property type="entry name" value="NfeD1b_N"/>
    <property type="match status" value="1"/>
</dbReference>
<gene>
    <name evidence="5" type="ORF">CXU22_07630</name>
</gene>
<dbReference type="EMBL" id="PJKA01000012">
    <property type="protein sequence ID" value="PNC17615.1"/>
    <property type="molecule type" value="Genomic_DNA"/>
</dbReference>
<evidence type="ECO:0000256" key="2">
    <source>
        <dbReference type="SAM" id="SignalP"/>
    </source>
</evidence>
<dbReference type="Gene3D" id="3.90.226.10">
    <property type="entry name" value="2-enoyl-CoA Hydratase, Chain A, domain 1"/>
    <property type="match status" value="1"/>
</dbReference>
<dbReference type="GO" id="GO:0005886">
    <property type="term" value="C:plasma membrane"/>
    <property type="evidence" value="ECO:0007669"/>
    <property type="project" value="TreeGrafter"/>
</dbReference>
<evidence type="ECO:0008006" key="7">
    <source>
        <dbReference type="Google" id="ProtNLM"/>
    </source>
</evidence>
<keyword evidence="1" id="KW-1133">Transmembrane helix</keyword>
<name>A0A2N8HCK2_9BACT</name>
<dbReference type="OrthoDB" id="9806253at2"/>
<feature type="transmembrane region" description="Helical" evidence="1">
    <location>
        <begin position="242"/>
        <end position="262"/>
    </location>
</feature>
<dbReference type="InterPro" id="IPR056738">
    <property type="entry name" value="NfeD1b_N"/>
</dbReference>
<evidence type="ECO:0000259" key="3">
    <source>
        <dbReference type="Pfam" id="PF24961"/>
    </source>
</evidence>
<feature type="transmembrane region" description="Helical" evidence="1">
    <location>
        <begin position="321"/>
        <end position="340"/>
    </location>
</feature>
<accession>A0A2N8HCK2</accession>
<dbReference type="InterPro" id="IPR012340">
    <property type="entry name" value="NA-bd_OB-fold"/>
</dbReference>
<dbReference type="AlphaFoldDB" id="A0A2N8HCK2"/>
<keyword evidence="1" id="KW-0472">Membrane</keyword>
<dbReference type="SUPFAM" id="SSF52096">
    <property type="entry name" value="ClpP/crotonase"/>
    <property type="match status" value="1"/>
</dbReference>
<dbReference type="InterPro" id="IPR029045">
    <property type="entry name" value="ClpP/crotonase-like_dom_sf"/>
</dbReference>
<feature type="signal peptide" evidence="2">
    <location>
        <begin position="1"/>
        <end position="23"/>
    </location>
</feature>
<dbReference type="InterPro" id="IPR052165">
    <property type="entry name" value="Membrane_assoc_protease"/>
</dbReference>
<reference evidence="5 6" key="1">
    <citation type="journal article" date="2017" name="BMC Genomics">
        <title>Genome sequencing of 39 Akkermansia muciniphila isolates reveals its population structure, genomic and functional diverisity, and global distribution in mammalian gut microbiotas.</title>
        <authorList>
            <person name="Guo X."/>
            <person name="Li S."/>
            <person name="Zhang J."/>
            <person name="Wu F."/>
            <person name="Li X."/>
            <person name="Wu D."/>
            <person name="Zhang M."/>
            <person name="Ou Z."/>
            <person name="Jie Z."/>
            <person name="Yan Q."/>
            <person name="Li P."/>
            <person name="Yi J."/>
            <person name="Peng Y."/>
        </authorList>
    </citation>
    <scope>NUCLEOTIDE SEQUENCE [LARGE SCALE GENOMIC DNA]</scope>
    <source>
        <strain evidence="5 6">GP24</strain>
    </source>
</reference>
<evidence type="ECO:0000313" key="6">
    <source>
        <dbReference type="Proteomes" id="UP000236000"/>
    </source>
</evidence>
<feature type="domain" description="NfeD1b N-terminal" evidence="4">
    <location>
        <begin position="32"/>
        <end position="232"/>
    </location>
</feature>
<evidence type="ECO:0000256" key="1">
    <source>
        <dbReference type="SAM" id="Phobius"/>
    </source>
</evidence>
<sequence>MKHIHLLLLALLALFAGSPFRAAAEETFRDRVVVIPVGEDSLTSKQSFGFMNRILKRAQEEQARAVVFDLNTPGGLAWETSEMMMKSIQPLTIPTYAYVNPKAMSAGALISAACDKIYMAPVSSIGAAGIITSSGEEMDPVMRKKAESAFWAFTRSVVTEKGYRPEVVKAMMIPSDKEQQFGPVKLEKGALLTLTGKEAATRLEDGKPLLAQGTASSVTDLLAQEKVDAPTVTAEPTAFERIGLWIAWASPVLILLGIGGIYMEFKTPGFGIGGIVAIAAFALFFFGNNIAGNLAGYETAALLILGVVLLCVEFFVIPGTFIAAIAGGICIFLALFGGMISSWEWDHIIRDGQWDDVNTLAMVLGIPLLKLALGLTGGAILIAVLMKYLPDSILMRRVTNATVSGGPAGEAVNIPRVQIGDRGNAVTELKPNGKAMIHGEICEVFSRQGILIKGTPVRVVDIRPFDLVVVRDDSPSGD</sequence>
<evidence type="ECO:0000313" key="5">
    <source>
        <dbReference type="EMBL" id="PNC17615.1"/>
    </source>
</evidence>
<dbReference type="PANTHER" id="PTHR33507">
    <property type="entry name" value="INNER MEMBRANE PROTEIN YBBJ"/>
    <property type="match status" value="1"/>
</dbReference>
<organism evidence="5 6">
    <name type="scientific">Akkermansia muciniphila</name>
    <dbReference type="NCBI Taxonomy" id="239935"/>
    <lineage>
        <taxon>Bacteria</taxon>
        <taxon>Pseudomonadati</taxon>
        <taxon>Verrucomicrobiota</taxon>
        <taxon>Verrucomicrobiia</taxon>
        <taxon>Verrucomicrobiales</taxon>
        <taxon>Akkermansiaceae</taxon>
        <taxon>Akkermansia</taxon>
    </lineage>
</organism>
<dbReference type="RefSeq" id="WP_102714186.1">
    <property type="nucleotide sequence ID" value="NZ_CABMLK010000001.1"/>
</dbReference>
<dbReference type="Pfam" id="PF24961">
    <property type="entry name" value="NfeD_membrane"/>
    <property type="match status" value="1"/>
</dbReference>
<dbReference type="PANTHER" id="PTHR33507:SF3">
    <property type="entry name" value="INNER MEMBRANE PROTEIN YBBJ"/>
    <property type="match status" value="1"/>
</dbReference>
<feature type="transmembrane region" description="Helical" evidence="1">
    <location>
        <begin position="360"/>
        <end position="386"/>
    </location>
</feature>
<dbReference type="Proteomes" id="UP000236000">
    <property type="component" value="Unassembled WGS sequence"/>
</dbReference>
<protein>
    <recommendedName>
        <fullName evidence="7">NfeD-like C-terminal domain-containing protein</fullName>
    </recommendedName>
</protein>
<dbReference type="CDD" id="cd07021">
    <property type="entry name" value="Clp_protease_NfeD_like"/>
    <property type="match status" value="1"/>
</dbReference>